<evidence type="ECO:0000256" key="5">
    <source>
        <dbReference type="SAM" id="MobiDB-lite"/>
    </source>
</evidence>
<dbReference type="Pfam" id="PF03466">
    <property type="entry name" value="LysR_substrate"/>
    <property type="match status" value="1"/>
</dbReference>
<dbReference type="PANTHER" id="PTHR30419">
    <property type="entry name" value="HTH-TYPE TRANSCRIPTIONAL REGULATOR YBHD"/>
    <property type="match status" value="1"/>
</dbReference>
<dbReference type="SUPFAM" id="SSF53850">
    <property type="entry name" value="Periplasmic binding protein-like II"/>
    <property type="match status" value="1"/>
</dbReference>
<evidence type="ECO:0000256" key="1">
    <source>
        <dbReference type="ARBA" id="ARBA00009437"/>
    </source>
</evidence>
<evidence type="ECO:0000259" key="6">
    <source>
        <dbReference type="PROSITE" id="PS50931"/>
    </source>
</evidence>
<dbReference type="GO" id="GO:0003700">
    <property type="term" value="F:DNA-binding transcription factor activity"/>
    <property type="evidence" value="ECO:0007669"/>
    <property type="project" value="InterPro"/>
</dbReference>
<dbReference type="Gene3D" id="1.10.10.10">
    <property type="entry name" value="Winged helix-like DNA-binding domain superfamily/Winged helix DNA-binding domain"/>
    <property type="match status" value="1"/>
</dbReference>
<keyword evidence="4" id="KW-0804">Transcription</keyword>
<accession>A0A9X1P1E4</accession>
<gene>
    <name evidence="7" type="ORF">LZD57_16635</name>
</gene>
<dbReference type="GO" id="GO:0005829">
    <property type="term" value="C:cytosol"/>
    <property type="evidence" value="ECO:0007669"/>
    <property type="project" value="TreeGrafter"/>
</dbReference>
<proteinExistence type="inferred from homology"/>
<comment type="caution">
    <text evidence="7">The sequence shown here is derived from an EMBL/GenBank/DDBJ whole genome shotgun (WGS) entry which is preliminary data.</text>
</comment>
<dbReference type="PROSITE" id="PS50931">
    <property type="entry name" value="HTH_LYSR"/>
    <property type="match status" value="1"/>
</dbReference>
<dbReference type="InterPro" id="IPR000847">
    <property type="entry name" value="LysR_HTH_N"/>
</dbReference>
<evidence type="ECO:0000313" key="7">
    <source>
        <dbReference type="EMBL" id="MCE7029617.1"/>
    </source>
</evidence>
<reference evidence="7" key="1">
    <citation type="submission" date="2022-01" db="EMBL/GenBank/DDBJ databases">
        <title>Jiella avicenniae sp. nov., a novel endophytic bacterium isolated from bark of Avicennia marina.</title>
        <authorList>
            <person name="Tuo L."/>
        </authorList>
    </citation>
    <scope>NUCLEOTIDE SEQUENCE</scope>
    <source>
        <strain evidence="7">CBK1P-4</strain>
    </source>
</reference>
<dbReference type="Pfam" id="PF00126">
    <property type="entry name" value="HTH_1"/>
    <property type="match status" value="1"/>
</dbReference>
<feature type="domain" description="HTH lysR-type" evidence="6">
    <location>
        <begin position="1"/>
        <end position="56"/>
    </location>
</feature>
<evidence type="ECO:0000256" key="3">
    <source>
        <dbReference type="ARBA" id="ARBA00023125"/>
    </source>
</evidence>
<evidence type="ECO:0000256" key="2">
    <source>
        <dbReference type="ARBA" id="ARBA00023015"/>
    </source>
</evidence>
<keyword evidence="3" id="KW-0238">DNA-binding</keyword>
<keyword evidence="2" id="KW-0805">Transcription regulation</keyword>
<sequence>MRQLQTLIAIADHGTFARAAEVVHITPSAVSQQILALENEIGVPLFNRETRPPTLNLQGMQLLETARSILRQIQDTRAVITEGRTIGSFSIGSVRTSAIGLLPLAIVSLRKAYPELKISLKVGLSAALIADVLADRLDMAIVAEHVGVPRSLTWEPFIREPLVVIAPKDTPHEDARAILENVPFVRFRSLVPLANMIDTELARLGIVTQDTAEIDTITTIVECVAAGLGAGIVPDIALRGLSTPLKVVPFGDPQIYRQIGIVRPGVSPKAAFFDDVHTRLMNLAGPYGVPTARPRSDKSASGPAGAPA</sequence>
<dbReference type="InterPro" id="IPR050950">
    <property type="entry name" value="HTH-type_LysR_regulators"/>
</dbReference>
<evidence type="ECO:0000313" key="8">
    <source>
        <dbReference type="Proteomes" id="UP001139035"/>
    </source>
</evidence>
<dbReference type="PRINTS" id="PR00039">
    <property type="entry name" value="HTHLYSR"/>
</dbReference>
<evidence type="ECO:0000256" key="4">
    <source>
        <dbReference type="ARBA" id="ARBA00023163"/>
    </source>
</evidence>
<dbReference type="EMBL" id="JAJUWU010000017">
    <property type="protein sequence ID" value="MCE7029617.1"/>
    <property type="molecule type" value="Genomic_DNA"/>
</dbReference>
<dbReference type="InterPro" id="IPR005119">
    <property type="entry name" value="LysR_subst-bd"/>
</dbReference>
<keyword evidence="8" id="KW-1185">Reference proteome</keyword>
<dbReference type="Proteomes" id="UP001139035">
    <property type="component" value="Unassembled WGS sequence"/>
</dbReference>
<organism evidence="7 8">
    <name type="scientific">Jiella avicenniae</name>
    <dbReference type="NCBI Taxonomy" id="2907202"/>
    <lineage>
        <taxon>Bacteria</taxon>
        <taxon>Pseudomonadati</taxon>
        <taxon>Pseudomonadota</taxon>
        <taxon>Alphaproteobacteria</taxon>
        <taxon>Hyphomicrobiales</taxon>
        <taxon>Aurantimonadaceae</taxon>
        <taxon>Jiella</taxon>
    </lineage>
</organism>
<dbReference type="GO" id="GO:0003677">
    <property type="term" value="F:DNA binding"/>
    <property type="evidence" value="ECO:0007669"/>
    <property type="project" value="UniProtKB-KW"/>
</dbReference>
<dbReference type="FunFam" id="1.10.10.10:FF:000001">
    <property type="entry name" value="LysR family transcriptional regulator"/>
    <property type="match status" value="1"/>
</dbReference>
<dbReference type="AlphaFoldDB" id="A0A9X1P1E4"/>
<dbReference type="Gene3D" id="3.40.190.10">
    <property type="entry name" value="Periplasmic binding protein-like II"/>
    <property type="match status" value="2"/>
</dbReference>
<dbReference type="SUPFAM" id="SSF46785">
    <property type="entry name" value="Winged helix' DNA-binding domain"/>
    <property type="match status" value="1"/>
</dbReference>
<comment type="similarity">
    <text evidence="1">Belongs to the LysR transcriptional regulatory family.</text>
</comment>
<name>A0A9X1P1E4_9HYPH</name>
<feature type="region of interest" description="Disordered" evidence="5">
    <location>
        <begin position="287"/>
        <end position="308"/>
    </location>
</feature>
<dbReference type="RefSeq" id="WP_233720688.1">
    <property type="nucleotide sequence ID" value="NZ_JAJUWU010000017.1"/>
</dbReference>
<protein>
    <submittedName>
        <fullName evidence="7">LysR substrate-binding domain-containing protein</fullName>
    </submittedName>
</protein>
<dbReference type="InterPro" id="IPR036388">
    <property type="entry name" value="WH-like_DNA-bd_sf"/>
</dbReference>
<dbReference type="InterPro" id="IPR036390">
    <property type="entry name" value="WH_DNA-bd_sf"/>
</dbReference>